<dbReference type="InterPro" id="IPR001204">
    <property type="entry name" value="Phos_transporter"/>
</dbReference>
<dbReference type="GO" id="GO:0016020">
    <property type="term" value="C:membrane"/>
    <property type="evidence" value="ECO:0007669"/>
    <property type="project" value="UniProtKB-SubCell"/>
</dbReference>
<feature type="transmembrane region" description="Helical" evidence="6">
    <location>
        <begin position="193"/>
        <end position="211"/>
    </location>
</feature>
<proteinExistence type="predicted"/>
<evidence type="ECO:0000256" key="5">
    <source>
        <dbReference type="ARBA" id="ARBA00023136"/>
    </source>
</evidence>
<feature type="transmembrane region" description="Helical" evidence="6">
    <location>
        <begin position="369"/>
        <end position="388"/>
    </location>
</feature>
<feature type="transmembrane region" description="Helical" evidence="6">
    <location>
        <begin position="65"/>
        <end position="86"/>
    </location>
</feature>
<evidence type="ECO:0000256" key="4">
    <source>
        <dbReference type="ARBA" id="ARBA00022989"/>
    </source>
</evidence>
<keyword evidence="5 6" id="KW-0472">Membrane</keyword>
<evidence type="ECO:0008006" key="8">
    <source>
        <dbReference type="Google" id="ProtNLM"/>
    </source>
</evidence>
<dbReference type="PANTHER" id="PTHR11101:SF16">
    <property type="entry name" value="PHOSPHATE TRANSPORTER"/>
    <property type="match status" value="1"/>
</dbReference>
<evidence type="ECO:0000256" key="3">
    <source>
        <dbReference type="ARBA" id="ARBA00022692"/>
    </source>
</evidence>
<accession>X1LGB7</accession>
<evidence type="ECO:0000256" key="1">
    <source>
        <dbReference type="ARBA" id="ARBA00004141"/>
    </source>
</evidence>
<keyword evidence="3 6" id="KW-0812">Transmembrane</keyword>
<comment type="caution">
    <text evidence="7">The sequence shown here is derived from an EMBL/GenBank/DDBJ whole genome shotgun (WGS) entry which is preliminary data.</text>
</comment>
<dbReference type="GO" id="GO:0035435">
    <property type="term" value="P:phosphate ion transmembrane transport"/>
    <property type="evidence" value="ECO:0007669"/>
    <property type="project" value="TreeGrafter"/>
</dbReference>
<name>X1LGB7_9ZZZZ</name>
<feature type="transmembrane region" description="Helical" evidence="6">
    <location>
        <begin position="106"/>
        <end position="129"/>
    </location>
</feature>
<dbReference type="EMBL" id="BARV01006988">
    <property type="protein sequence ID" value="GAI18133.1"/>
    <property type="molecule type" value="Genomic_DNA"/>
</dbReference>
<gene>
    <name evidence="7" type="ORF">S06H3_14294</name>
</gene>
<sequence length="390" mass="43650">RIRPCSKEPSTSPERIHDLSNYINSGKALAIILGILLSVIIAFTLGAIVQYIIRIIFSFEYTKSLKYFGSIWGGLVISAITFFLLIKGAKGSSFITIEILHWIKANTLIILALSFIFWTILLQLLSWIFKINILKFIVLVGTFALAMAFAGNDLVNFIGVPLAGFESFKSFIAEGIGNPDVYSMEALKAPIQTPPHFLLIAGIIMVVTLWFSKKARSVTQTTLDLSRQEEGPERFESSYFARSIVRNTISISNTLKAIVPRSIQVKVNKRFNRKFYNQRKKEQSISFDMLRASVNLFLASILIAMGTSLKLPLSTTYVTFMVIMGTSLADRAWGRESAVNRITGVITVISGWFFTALSAFTVAFLMALIIHWTGFTGIILLILLVLFYRH</sequence>
<feature type="transmembrane region" description="Helical" evidence="6">
    <location>
        <begin position="289"/>
        <end position="309"/>
    </location>
</feature>
<feature type="non-terminal residue" evidence="7">
    <location>
        <position position="1"/>
    </location>
</feature>
<feature type="transmembrane region" description="Helical" evidence="6">
    <location>
        <begin position="136"/>
        <end position="158"/>
    </location>
</feature>
<evidence type="ECO:0000256" key="6">
    <source>
        <dbReference type="SAM" id="Phobius"/>
    </source>
</evidence>
<protein>
    <recommendedName>
        <fullName evidence="8">Phosphate transporter</fullName>
    </recommendedName>
</protein>
<comment type="subcellular location">
    <subcellularLocation>
        <location evidence="1">Membrane</location>
        <topology evidence="1">Multi-pass membrane protein</topology>
    </subcellularLocation>
</comment>
<evidence type="ECO:0000256" key="2">
    <source>
        <dbReference type="ARBA" id="ARBA00022448"/>
    </source>
</evidence>
<evidence type="ECO:0000313" key="7">
    <source>
        <dbReference type="EMBL" id="GAI18133.1"/>
    </source>
</evidence>
<feature type="transmembrane region" description="Helical" evidence="6">
    <location>
        <begin position="315"/>
        <end position="333"/>
    </location>
</feature>
<dbReference type="GO" id="GO:0005315">
    <property type="term" value="F:phosphate transmembrane transporter activity"/>
    <property type="evidence" value="ECO:0007669"/>
    <property type="project" value="InterPro"/>
</dbReference>
<dbReference type="PANTHER" id="PTHR11101">
    <property type="entry name" value="PHOSPHATE TRANSPORTER"/>
    <property type="match status" value="1"/>
</dbReference>
<feature type="transmembrane region" description="Helical" evidence="6">
    <location>
        <begin position="28"/>
        <end position="53"/>
    </location>
</feature>
<keyword evidence="2" id="KW-0813">Transport</keyword>
<dbReference type="AlphaFoldDB" id="X1LGB7"/>
<organism evidence="7">
    <name type="scientific">marine sediment metagenome</name>
    <dbReference type="NCBI Taxonomy" id="412755"/>
    <lineage>
        <taxon>unclassified sequences</taxon>
        <taxon>metagenomes</taxon>
        <taxon>ecological metagenomes</taxon>
    </lineage>
</organism>
<feature type="transmembrane region" description="Helical" evidence="6">
    <location>
        <begin position="345"/>
        <end position="363"/>
    </location>
</feature>
<keyword evidence="4 6" id="KW-1133">Transmembrane helix</keyword>
<reference evidence="7" key="1">
    <citation type="journal article" date="2014" name="Front. Microbiol.">
        <title>High frequency of phylogenetically diverse reductive dehalogenase-homologous genes in deep subseafloor sedimentary metagenomes.</title>
        <authorList>
            <person name="Kawai M."/>
            <person name="Futagami T."/>
            <person name="Toyoda A."/>
            <person name="Takaki Y."/>
            <person name="Nishi S."/>
            <person name="Hori S."/>
            <person name="Arai W."/>
            <person name="Tsubouchi T."/>
            <person name="Morono Y."/>
            <person name="Uchiyama I."/>
            <person name="Ito T."/>
            <person name="Fujiyama A."/>
            <person name="Inagaki F."/>
            <person name="Takami H."/>
        </authorList>
    </citation>
    <scope>NUCLEOTIDE SEQUENCE</scope>
    <source>
        <strain evidence="7">Expedition CK06-06</strain>
    </source>
</reference>